<proteinExistence type="predicted"/>
<dbReference type="Proteomes" id="UP000534186">
    <property type="component" value="Unassembled WGS sequence"/>
</dbReference>
<accession>A0A7Y9NK15</accession>
<evidence type="ECO:0000313" key="2">
    <source>
        <dbReference type="EMBL" id="NYF50243.1"/>
    </source>
</evidence>
<feature type="transmembrane region" description="Helical" evidence="1">
    <location>
        <begin position="119"/>
        <end position="138"/>
    </location>
</feature>
<feature type="transmembrane region" description="Helical" evidence="1">
    <location>
        <begin position="26"/>
        <end position="47"/>
    </location>
</feature>
<dbReference type="AlphaFoldDB" id="A0A7Y9NK15"/>
<dbReference type="GO" id="GO:0016787">
    <property type="term" value="F:hydrolase activity"/>
    <property type="evidence" value="ECO:0007669"/>
    <property type="project" value="UniProtKB-KW"/>
</dbReference>
<protein>
    <submittedName>
        <fullName evidence="2">Membrane-associated HD superfamily phosphohydrolase</fullName>
    </submittedName>
</protein>
<gene>
    <name evidence="2" type="ORF">HDF12_000608</name>
</gene>
<sequence>MSSAPPPPIQAFSQEVQSVRIPVGGWLLYFCISLTILGPITMVGWMQKTSSPILIAVYGSLALTSFVAGLVTWARISSAFLWLRIALTARLLYAIFQVYFAARAARGPSTNSDFVKQEITSATINIFLVAILFFYFRFSSRVQKTFGRNI</sequence>
<organism evidence="2 3">
    <name type="scientific">Tunturiibacter lichenicola</name>
    <dbReference type="NCBI Taxonomy" id="2051959"/>
    <lineage>
        <taxon>Bacteria</taxon>
        <taxon>Pseudomonadati</taxon>
        <taxon>Acidobacteriota</taxon>
        <taxon>Terriglobia</taxon>
        <taxon>Terriglobales</taxon>
        <taxon>Acidobacteriaceae</taxon>
        <taxon>Tunturiibacter</taxon>
    </lineage>
</organism>
<feature type="transmembrane region" description="Helical" evidence="1">
    <location>
        <begin position="81"/>
        <end position="99"/>
    </location>
</feature>
<dbReference type="EMBL" id="JACCCV010000001">
    <property type="protein sequence ID" value="NYF50243.1"/>
    <property type="molecule type" value="Genomic_DNA"/>
</dbReference>
<reference evidence="2 3" key="1">
    <citation type="submission" date="2020-07" db="EMBL/GenBank/DDBJ databases">
        <title>Genomic Encyclopedia of Type Strains, Phase IV (KMG-V): Genome sequencing to study the core and pangenomes of soil and plant-associated prokaryotes.</title>
        <authorList>
            <person name="Whitman W."/>
        </authorList>
    </citation>
    <scope>NUCLEOTIDE SEQUENCE [LARGE SCALE GENOMIC DNA]</scope>
    <source>
        <strain evidence="2 3">M8UP30</strain>
    </source>
</reference>
<evidence type="ECO:0000313" key="3">
    <source>
        <dbReference type="Proteomes" id="UP000534186"/>
    </source>
</evidence>
<name>A0A7Y9NK15_9BACT</name>
<keyword evidence="2" id="KW-0378">Hydrolase</keyword>
<comment type="caution">
    <text evidence="2">The sequence shown here is derived from an EMBL/GenBank/DDBJ whole genome shotgun (WGS) entry which is preliminary data.</text>
</comment>
<keyword evidence="1" id="KW-0472">Membrane</keyword>
<keyword evidence="1" id="KW-0812">Transmembrane</keyword>
<evidence type="ECO:0000256" key="1">
    <source>
        <dbReference type="SAM" id="Phobius"/>
    </source>
</evidence>
<keyword evidence="1" id="KW-1133">Transmembrane helix</keyword>
<feature type="transmembrane region" description="Helical" evidence="1">
    <location>
        <begin position="53"/>
        <end position="74"/>
    </location>
</feature>